<accession>A0A1Z4UZ50</accession>
<gene>
    <name evidence="2" type="ORF">NIES806_07410</name>
</gene>
<protein>
    <recommendedName>
        <fullName evidence="1">Trypsin-co-occurring domain-containing protein</fullName>
    </recommendedName>
</protein>
<dbReference type="RefSeq" id="WP_027403288.1">
    <property type="nucleotide sequence ID" value="NZ_AP018316.1"/>
</dbReference>
<dbReference type="NCBIfam" id="NF041216">
    <property type="entry name" value="CU044_2847_fam"/>
    <property type="match status" value="1"/>
</dbReference>
<dbReference type="InterPro" id="IPR045794">
    <property type="entry name" value="Trypco1"/>
</dbReference>
<proteinExistence type="predicted"/>
<dbReference type="Pfam" id="PF19493">
    <property type="entry name" value="Trypco1"/>
    <property type="match status" value="1"/>
</dbReference>
<organism evidence="2 3">
    <name type="scientific">Dolichospermum compactum NIES-806</name>
    <dbReference type="NCBI Taxonomy" id="1973481"/>
    <lineage>
        <taxon>Bacteria</taxon>
        <taxon>Bacillati</taxon>
        <taxon>Cyanobacteriota</taxon>
        <taxon>Cyanophyceae</taxon>
        <taxon>Nostocales</taxon>
        <taxon>Aphanizomenonaceae</taxon>
        <taxon>Dolichospermum</taxon>
        <taxon>Dolichospermum compactum</taxon>
    </lineage>
</organism>
<dbReference type="OrthoDB" id="428612at2"/>
<dbReference type="AlphaFoldDB" id="A0A1Z4UZ50"/>
<sequence length="131" mass="14524">MSQLTPIQLEDGTIIYIEASENIAVSIPQPPENENLDFLIPTPEQADRSFGLEKLNEKLNIKEQGDKLQKTIQSYSKHIIQSFKDLALAEVAEVTLEFGVNVGGMTGIPYIVTGKTSSNIKITVKCKFNQK</sequence>
<evidence type="ECO:0000313" key="2">
    <source>
        <dbReference type="EMBL" id="BAZ84551.1"/>
    </source>
</evidence>
<evidence type="ECO:0000259" key="1">
    <source>
        <dbReference type="Pfam" id="PF19493"/>
    </source>
</evidence>
<reference evidence="2 3" key="1">
    <citation type="submission" date="2017-06" db="EMBL/GenBank/DDBJ databases">
        <title>Genome sequencing of cyanobaciteial culture collection at National Institute for Environmental Studies (NIES).</title>
        <authorList>
            <person name="Hirose Y."/>
            <person name="Shimura Y."/>
            <person name="Fujisawa T."/>
            <person name="Nakamura Y."/>
            <person name="Kawachi M."/>
        </authorList>
    </citation>
    <scope>NUCLEOTIDE SEQUENCE [LARGE SCALE GENOMIC DNA]</scope>
    <source>
        <strain evidence="2 3">NIES-806</strain>
    </source>
</reference>
<dbReference type="EMBL" id="AP018316">
    <property type="protein sequence ID" value="BAZ84551.1"/>
    <property type="molecule type" value="Genomic_DNA"/>
</dbReference>
<evidence type="ECO:0000313" key="3">
    <source>
        <dbReference type="Proteomes" id="UP000218702"/>
    </source>
</evidence>
<dbReference type="Proteomes" id="UP000218702">
    <property type="component" value="Chromosome"/>
</dbReference>
<dbReference type="KEGG" id="dcm:NIES806_07410"/>
<name>A0A1Z4UZ50_9CYAN</name>
<keyword evidence="3" id="KW-1185">Reference proteome</keyword>
<feature type="domain" description="Trypsin-co-occurring" evidence="1">
    <location>
        <begin position="7"/>
        <end position="128"/>
    </location>
</feature>